<dbReference type="Proteomes" id="UP000324896">
    <property type="component" value="Unassembled WGS sequence"/>
</dbReference>
<dbReference type="EMBL" id="FMYT01000010">
    <property type="protein sequence ID" value="SDC61861.1"/>
    <property type="molecule type" value="Genomic_DNA"/>
</dbReference>
<dbReference type="STRING" id="54121.SAMN04515653_10914"/>
<sequence>MNYRIKFAKLEDLMYISHLEVIKTLRRIIRRAELPAAFSQGYNPRINLAIGPPLAVGLISRGEYFDLELETEMDPEKLVSDLNSVSPTDLRFKKAVKIPDDIRSLSSLLDTAIYTINFEYTSAKSLEEEKKMLEEFMAQSEIMIIRHRRKKSDRKIDLKKRIFSAEIIDKNKWKFAVVTGSRGNVRPEELNRALREKFSEVKGFSPLQVIREGVFVRDEADFYPPYAEKFIGS</sequence>
<dbReference type="NCBIfam" id="TIGR03936">
    <property type="entry name" value="sam_1_link_chp"/>
    <property type="match status" value="1"/>
</dbReference>
<evidence type="ECO:0000313" key="4">
    <source>
        <dbReference type="Proteomes" id="UP000247389"/>
    </source>
</evidence>
<name>A0A1G6N2D7_9FIRM</name>
<evidence type="ECO:0000313" key="2">
    <source>
        <dbReference type="EMBL" id="PXV67589.1"/>
    </source>
</evidence>
<reference evidence="2 4" key="2">
    <citation type="submission" date="2018-04" db="EMBL/GenBank/DDBJ databases">
        <title>Subsurface microbial communities from deep shales in Ohio and West Virginia, USA.</title>
        <authorList>
            <person name="Wrighton K."/>
        </authorList>
    </citation>
    <scope>NUCLEOTIDE SEQUENCE [LARGE SCALE GENOMIC DNA]</scope>
    <source>
        <strain evidence="2 4">MSL28</strain>
    </source>
</reference>
<reference evidence="3 5" key="1">
    <citation type="submission" date="2016-10" db="EMBL/GenBank/DDBJ databases">
        <authorList>
            <person name="Varghese N."/>
            <person name="Submissions S."/>
        </authorList>
    </citation>
    <scope>NUCLEOTIDE SEQUENCE [LARGE SCALE GENOMIC DNA]</scope>
    <source>
        <strain evidence="3 5">WG10</strain>
    </source>
</reference>
<dbReference type="Proteomes" id="UP000247389">
    <property type="component" value="Unassembled WGS sequence"/>
</dbReference>
<accession>A0A1G6N2D7</accession>
<dbReference type="InterPro" id="IPR018768">
    <property type="entry name" value="DUF2344"/>
</dbReference>
<protein>
    <submittedName>
        <fullName evidence="3">Radical SAM-linked protein</fullName>
    </submittedName>
</protein>
<organism evidence="3 5">
    <name type="scientific">Halanaerobium congolense</name>
    <dbReference type="NCBI Taxonomy" id="54121"/>
    <lineage>
        <taxon>Bacteria</taxon>
        <taxon>Bacillati</taxon>
        <taxon>Bacillota</taxon>
        <taxon>Clostridia</taxon>
        <taxon>Halanaerobiales</taxon>
        <taxon>Halanaerobiaceae</taxon>
        <taxon>Halanaerobium</taxon>
    </lineage>
</organism>
<gene>
    <name evidence="2" type="ORF">C8C78_10723</name>
    <name evidence="3" type="ORF">SAMN04488597_11044</name>
</gene>
<dbReference type="AlphaFoldDB" id="A0A1G6N2D7"/>
<dbReference type="RefSeq" id="WP_073159082.1">
    <property type="nucleotide sequence ID" value="NZ_FMYT01000010.1"/>
</dbReference>
<dbReference type="Pfam" id="PF10105">
    <property type="entry name" value="DUF2344"/>
    <property type="match status" value="1"/>
</dbReference>
<dbReference type="EMBL" id="QICM01000007">
    <property type="protein sequence ID" value="PXV67589.1"/>
    <property type="molecule type" value="Genomic_DNA"/>
</dbReference>
<evidence type="ECO:0000313" key="5">
    <source>
        <dbReference type="Proteomes" id="UP000324896"/>
    </source>
</evidence>
<feature type="domain" description="DUF2344" evidence="1">
    <location>
        <begin position="3"/>
        <end position="187"/>
    </location>
</feature>
<proteinExistence type="predicted"/>
<evidence type="ECO:0000259" key="1">
    <source>
        <dbReference type="Pfam" id="PF10105"/>
    </source>
</evidence>
<evidence type="ECO:0000313" key="3">
    <source>
        <dbReference type="EMBL" id="SDC61861.1"/>
    </source>
</evidence>
<dbReference type="OrthoDB" id="9780488at2"/>